<dbReference type="PANTHER" id="PTHR14167">
    <property type="entry name" value="SH3 DOMAIN-CONTAINING"/>
    <property type="match status" value="1"/>
</dbReference>
<dbReference type="EMBL" id="MU825396">
    <property type="protein sequence ID" value="KAJ7394353.1"/>
    <property type="molecule type" value="Genomic_DNA"/>
</dbReference>
<keyword evidence="10" id="KW-1185">Reference proteome</keyword>
<name>A0A9X0A6M1_9CNID</name>
<accession>A0A9X0A6M1</accession>
<evidence type="ECO:0000313" key="10">
    <source>
        <dbReference type="Proteomes" id="UP001163046"/>
    </source>
</evidence>
<reference evidence="9" key="1">
    <citation type="submission" date="2023-01" db="EMBL/GenBank/DDBJ databases">
        <title>Genome assembly of the deep-sea coral Lophelia pertusa.</title>
        <authorList>
            <person name="Herrera S."/>
            <person name="Cordes E."/>
        </authorList>
    </citation>
    <scope>NUCLEOTIDE SEQUENCE</scope>
    <source>
        <strain evidence="9">USNM1676648</strain>
        <tissue evidence="9">Polyp</tissue>
    </source>
</reference>
<dbReference type="PANTHER" id="PTHR14167:SF81">
    <property type="entry name" value="ENDOPHILIN-A"/>
    <property type="match status" value="1"/>
</dbReference>
<feature type="compositionally biased region" description="Basic and acidic residues" evidence="7">
    <location>
        <begin position="235"/>
        <end position="264"/>
    </location>
</feature>
<evidence type="ECO:0000256" key="1">
    <source>
        <dbReference type="ARBA" id="ARBA00004170"/>
    </source>
</evidence>
<feature type="compositionally biased region" description="Basic and acidic residues" evidence="7">
    <location>
        <begin position="108"/>
        <end position="125"/>
    </location>
</feature>
<feature type="compositionally biased region" description="Basic and acidic residues" evidence="7">
    <location>
        <begin position="430"/>
        <end position="458"/>
    </location>
</feature>
<feature type="region of interest" description="Disordered" evidence="7">
    <location>
        <begin position="29"/>
        <end position="180"/>
    </location>
</feature>
<feature type="compositionally biased region" description="Basic and acidic residues" evidence="7">
    <location>
        <begin position="323"/>
        <end position="365"/>
    </location>
</feature>
<keyword evidence="2 5" id="KW-0728">SH3 domain</keyword>
<organism evidence="9 10">
    <name type="scientific">Desmophyllum pertusum</name>
    <dbReference type="NCBI Taxonomy" id="174260"/>
    <lineage>
        <taxon>Eukaryota</taxon>
        <taxon>Metazoa</taxon>
        <taxon>Cnidaria</taxon>
        <taxon>Anthozoa</taxon>
        <taxon>Hexacorallia</taxon>
        <taxon>Scleractinia</taxon>
        <taxon>Caryophylliina</taxon>
        <taxon>Caryophylliidae</taxon>
        <taxon>Desmophyllum</taxon>
    </lineage>
</organism>
<keyword evidence="9" id="KW-0808">Transferase</keyword>
<keyword evidence="4" id="KW-0472">Membrane</keyword>
<gene>
    <name evidence="9" type="primary">CD2AP</name>
    <name evidence="9" type="ORF">OS493_000158</name>
</gene>
<dbReference type="GO" id="GO:0016301">
    <property type="term" value="F:kinase activity"/>
    <property type="evidence" value="ECO:0007669"/>
    <property type="project" value="UniProtKB-KW"/>
</dbReference>
<feature type="compositionally biased region" description="Basic and acidic residues" evidence="7">
    <location>
        <begin position="29"/>
        <end position="66"/>
    </location>
</feature>
<feature type="compositionally biased region" description="Basic and acidic residues" evidence="7">
    <location>
        <begin position="467"/>
        <end position="477"/>
    </location>
</feature>
<feature type="domain" description="SH3" evidence="8">
    <location>
        <begin position="1"/>
        <end position="30"/>
    </location>
</feature>
<keyword evidence="9" id="KW-0418">Kinase</keyword>
<protein>
    <submittedName>
        <fullName evidence="9">SH3-domain kinase binding protein 1</fullName>
    </submittedName>
</protein>
<feature type="compositionally biased region" description="Polar residues" evidence="7">
    <location>
        <begin position="408"/>
        <end position="424"/>
    </location>
</feature>
<evidence type="ECO:0000256" key="4">
    <source>
        <dbReference type="ARBA" id="ARBA00023136"/>
    </source>
</evidence>
<dbReference type="OrthoDB" id="5990455at2759"/>
<dbReference type="PROSITE" id="PS50002">
    <property type="entry name" value="SH3"/>
    <property type="match status" value="1"/>
</dbReference>
<proteinExistence type="predicted"/>
<feature type="compositionally biased region" description="Basic and acidic residues" evidence="7">
    <location>
        <begin position="163"/>
        <end position="175"/>
    </location>
</feature>
<feature type="coiled-coil region" evidence="6">
    <location>
        <begin position="498"/>
        <end position="561"/>
    </location>
</feature>
<dbReference type="InterPro" id="IPR036028">
    <property type="entry name" value="SH3-like_dom_sf"/>
</dbReference>
<dbReference type="Proteomes" id="UP001163046">
    <property type="component" value="Unassembled WGS sequence"/>
</dbReference>
<comment type="caution">
    <text evidence="9">The sequence shown here is derived from an EMBL/GenBank/DDBJ whole genome shotgun (WGS) entry which is preliminary data.</text>
</comment>
<dbReference type="AlphaFoldDB" id="A0A9X0A6M1"/>
<evidence type="ECO:0000256" key="2">
    <source>
        <dbReference type="ARBA" id="ARBA00022443"/>
    </source>
</evidence>
<evidence type="ECO:0000256" key="6">
    <source>
        <dbReference type="SAM" id="Coils"/>
    </source>
</evidence>
<feature type="compositionally biased region" description="Low complexity" evidence="7">
    <location>
        <begin position="126"/>
        <end position="149"/>
    </location>
</feature>
<dbReference type="SUPFAM" id="SSF50044">
    <property type="entry name" value="SH3-domain"/>
    <property type="match status" value="1"/>
</dbReference>
<sequence>MCEVEEGWWRGQLNDKVGLFPSNFVELLDDKDVAQTKDKPVEIQKETPPSEKEAADSEDRAGRVDNDDSGINKRHSGIGKSKNLLGGGMGFGNLVNPNILAEKRLKRVQHDEKKEKKDKPEEKNTPTEAGKAATAAAGKTKAPLSAKSRPAPPVPASPPIVQEAKKPNERAKVIFDYEPENPDELKLTVAGEEEASLKAPVLPFTHKKGVPVLPVKDEPKQSPKVQRKPIPSLLPKDESDSSDAAEPHPPAKPEVKKPLADPSREPPLPVPGKPKPPVAGHKPVLPPKKPIPTHKKPKGVVKTPLPDKKVDATEEISTVVLKKSAEKSAEKIAEDTKDHVDGKPVEKEPSKEEEVSKTPEIKTNDVEEGAAVSFDDVPVTETLNHLTANRAKAPQKRPPSKDVRSTDSARLSGTTLDEQLTETIKQPPGRPKEAPREPAWKKEVREAREKKQHTEEKAPPLLSPKSDAVEKRKSLRDEVQVPLPVQKVEPFTTAPGEVEKLRKEVSELREIISKMEKKNSEAIKRLDDKFTREMENLINDFDEERKHNAALKVEIDRLKRRQTRQDS</sequence>
<evidence type="ECO:0000313" key="9">
    <source>
        <dbReference type="EMBL" id="KAJ7394353.1"/>
    </source>
</evidence>
<feature type="compositionally biased region" description="Pro residues" evidence="7">
    <location>
        <begin position="265"/>
        <end position="277"/>
    </location>
</feature>
<evidence type="ECO:0000256" key="5">
    <source>
        <dbReference type="PROSITE-ProRule" id="PRU00192"/>
    </source>
</evidence>
<dbReference type="Gene3D" id="2.30.30.40">
    <property type="entry name" value="SH3 Domains"/>
    <property type="match status" value="1"/>
</dbReference>
<comment type="subcellular location">
    <subcellularLocation>
        <location evidence="1">Membrane</location>
        <topology evidence="1">Peripheral membrane protein</topology>
    </subcellularLocation>
</comment>
<evidence type="ECO:0000256" key="7">
    <source>
        <dbReference type="SAM" id="MobiDB-lite"/>
    </source>
</evidence>
<feature type="region of interest" description="Disordered" evidence="7">
    <location>
        <begin position="200"/>
        <end position="477"/>
    </location>
</feature>
<dbReference type="InterPro" id="IPR001452">
    <property type="entry name" value="SH3_domain"/>
</dbReference>
<keyword evidence="3 6" id="KW-0175">Coiled coil</keyword>
<dbReference type="InterPro" id="IPR050384">
    <property type="entry name" value="Endophilin_SH3RF"/>
</dbReference>
<evidence type="ECO:0000256" key="3">
    <source>
        <dbReference type="ARBA" id="ARBA00023054"/>
    </source>
</evidence>
<evidence type="ECO:0000259" key="8">
    <source>
        <dbReference type="PROSITE" id="PS50002"/>
    </source>
</evidence>